<dbReference type="Pfam" id="PF03349">
    <property type="entry name" value="Toluene_X"/>
    <property type="match status" value="1"/>
</dbReference>
<feature type="signal peptide" evidence="8">
    <location>
        <begin position="1"/>
        <end position="22"/>
    </location>
</feature>
<dbReference type="SUPFAM" id="SSF56935">
    <property type="entry name" value="Porins"/>
    <property type="match status" value="1"/>
</dbReference>
<comment type="similarity">
    <text evidence="2">Belongs to the OmpP1/FadL family.</text>
</comment>
<keyword evidence="7" id="KW-0998">Cell outer membrane</keyword>
<dbReference type="AlphaFoldDB" id="A0A5P8NXT0"/>
<dbReference type="EMBL" id="CP043617">
    <property type="protein sequence ID" value="QFR48228.1"/>
    <property type="molecule type" value="Genomic_DNA"/>
</dbReference>
<feature type="chain" id="PRO_5025022313" evidence="8">
    <location>
        <begin position="23"/>
        <end position="421"/>
    </location>
</feature>
<name>A0A5P8NXT0_9BACT</name>
<keyword evidence="4" id="KW-0812">Transmembrane</keyword>
<proteinExistence type="inferred from homology"/>
<evidence type="ECO:0000256" key="5">
    <source>
        <dbReference type="ARBA" id="ARBA00022729"/>
    </source>
</evidence>
<evidence type="ECO:0000256" key="4">
    <source>
        <dbReference type="ARBA" id="ARBA00022692"/>
    </source>
</evidence>
<dbReference type="KEGG" id="sulg:FJR48_00220"/>
<accession>A0A5P8NXT0</accession>
<evidence type="ECO:0000256" key="2">
    <source>
        <dbReference type="ARBA" id="ARBA00008163"/>
    </source>
</evidence>
<evidence type="ECO:0000313" key="9">
    <source>
        <dbReference type="EMBL" id="QFR48228.1"/>
    </source>
</evidence>
<dbReference type="GO" id="GO:0009279">
    <property type="term" value="C:cell outer membrane"/>
    <property type="evidence" value="ECO:0007669"/>
    <property type="project" value="UniProtKB-SubCell"/>
</dbReference>
<evidence type="ECO:0000256" key="7">
    <source>
        <dbReference type="ARBA" id="ARBA00023237"/>
    </source>
</evidence>
<sequence>MNKTLQLLLRALLLLCATSLFATNGSVLIGIGAKSRAMGGSGIGVSHGADSALINPSLISSIKNKHEISFGGTLFMPDVSNSMGQAGFNNTDKKSSADKSVIPSVSLATKVNDSFAWGVGMWGTAGMGVDYRDSINNFNMVTNLQLMQFGVPLAYSVNNFSIGITPIIQYGSLDISYSGTLDVSIPYGAGATADVSHDTGVSQDLSMGYNIGLSYVISDVTLGLSYKSKIDMEYDGQISGATADFAAFGLFGGSVLKNTLSTPAEIGFGASYKMKAHTIALDIKQIQWSDAKGYKDFKWENQNVLILGYEYRTSLWALRLGYNYGENPIKEQATNTADATASAINMFNLLGFPAIVESHYTFGGSYIFDKTTSLDLAYTYAPEVTKTYSTSQFAGFGPTNPTQIETKHSQTSFSIGLNYSF</sequence>
<keyword evidence="6" id="KW-0472">Membrane</keyword>
<evidence type="ECO:0000256" key="1">
    <source>
        <dbReference type="ARBA" id="ARBA00004571"/>
    </source>
</evidence>
<reference evidence="9 10" key="1">
    <citation type="submission" date="2019-09" db="EMBL/GenBank/DDBJ databases">
        <title>Sulfurimonas gotlandica sp. nov., a chemoautotrophic and psychrotolerant epsilonproteobacterium isolated from a pelagic redoxcline, and an emended description of the genus Sulfurimonas.</title>
        <authorList>
            <person name="Wang S."/>
            <person name="Jiang L."/>
            <person name="Shao S."/>
        </authorList>
    </citation>
    <scope>NUCLEOTIDE SEQUENCE [LARGE SCALE GENOMIC DNA]</scope>
    <source>
        <strain evidence="9 10">GYSZ_1</strain>
    </source>
</reference>
<dbReference type="InterPro" id="IPR005017">
    <property type="entry name" value="OMPP1/FadL/TodX"/>
</dbReference>
<dbReference type="RefSeq" id="WP_152306171.1">
    <property type="nucleotide sequence ID" value="NZ_CP043617.1"/>
</dbReference>
<dbReference type="PANTHER" id="PTHR35093:SF8">
    <property type="entry name" value="OUTER MEMBRANE PROTEIN NMB0088-RELATED"/>
    <property type="match status" value="1"/>
</dbReference>
<evidence type="ECO:0000256" key="6">
    <source>
        <dbReference type="ARBA" id="ARBA00023136"/>
    </source>
</evidence>
<dbReference type="OrthoDB" id="9922at2"/>
<dbReference type="Gene3D" id="2.40.160.60">
    <property type="entry name" value="Outer membrane protein transport protein (OMPP1/FadL/TodX)"/>
    <property type="match status" value="1"/>
</dbReference>
<evidence type="ECO:0000313" key="10">
    <source>
        <dbReference type="Proteomes" id="UP000326944"/>
    </source>
</evidence>
<protein>
    <submittedName>
        <fullName evidence="9">Aromatic hydrocarbon degradation protein</fullName>
    </submittedName>
</protein>
<keyword evidence="5 8" id="KW-0732">Signal</keyword>
<gene>
    <name evidence="9" type="ORF">FJR48_00220</name>
</gene>
<organism evidence="9 10">
    <name type="scientific">Sulfurimonas lithotrophica</name>
    <dbReference type="NCBI Taxonomy" id="2590022"/>
    <lineage>
        <taxon>Bacteria</taxon>
        <taxon>Pseudomonadati</taxon>
        <taxon>Campylobacterota</taxon>
        <taxon>Epsilonproteobacteria</taxon>
        <taxon>Campylobacterales</taxon>
        <taxon>Sulfurimonadaceae</taxon>
        <taxon>Sulfurimonas</taxon>
    </lineage>
</organism>
<keyword evidence="10" id="KW-1185">Reference proteome</keyword>
<keyword evidence="3" id="KW-1134">Transmembrane beta strand</keyword>
<dbReference type="Proteomes" id="UP000326944">
    <property type="component" value="Chromosome"/>
</dbReference>
<comment type="subcellular location">
    <subcellularLocation>
        <location evidence="1">Cell outer membrane</location>
        <topology evidence="1">Multi-pass membrane protein</topology>
    </subcellularLocation>
</comment>
<dbReference type="GO" id="GO:0015483">
    <property type="term" value="F:long-chain fatty acid transporting porin activity"/>
    <property type="evidence" value="ECO:0007669"/>
    <property type="project" value="TreeGrafter"/>
</dbReference>
<dbReference type="PANTHER" id="PTHR35093">
    <property type="entry name" value="OUTER MEMBRANE PROTEIN NMB0088-RELATED"/>
    <property type="match status" value="1"/>
</dbReference>
<evidence type="ECO:0000256" key="8">
    <source>
        <dbReference type="SAM" id="SignalP"/>
    </source>
</evidence>
<evidence type="ECO:0000256" key="3">
    <source>
        <dbReference type="ARBA" id="ARBA00022452"/>
    </source>
</evidence>